<organism evidence="4 5">
    <name type="scientific">Taenia crassiceps</name>
    <dbReference type="NCBI Taxonomy" id="6207"/>
    <lineage>
        <taxon>Eukaryota</taxon>
        <taxon>Metazoa</taxon>
        <taxon>Spiralia</taxon>
        <taxon>Lophotrochozoa</taxon>
        <taxon>Platyhelminthes</taxon>
        <taxon>Cestoda</taxon>
        <taxon>Eucestoda</taxon>
        <taxon>Cyclophyllidea</taxon>
        <taxon>Taeniidae</taxon>
        <taxon>Taenia</taxon>
    </lineage>
</organism>
<keyword evidence="2" id="KW-1133">Transmembrane helix</keyword>
<dbReference type="EMBL" id="JAKROA010000001">
    <property type="protein sequence ID" value="KAL5111570.1"/>
    <property type="molecule type" value="Genomic_DNA"/>
</dbReference>
<dbReference type="InterPro" id="IPR040911">
    <property type="entry name" value="Exostosin_GT47"/>
</dbReference>
<comment type="similarity">
    <text evidence="1">Belongs to the glycosyltransferase 47 family.</text>
</comment>
<reference evidence="4 5" key="1">
    <citation type="journal article" date="2022" name="Front. Cell. Infect. Microbiol.">
        <title>The Genomes of Two Strains of Taenia crassiceps the Animal Model for the Study of Human Cysticercosis.</title>
        <authorList>
            <person name="Bobes R.J."/>
            <person name="Estrada K."/>
            <person name="Rios-Valencia D.G."/>
            <person name="Calderon-Gallegos A."/>
            <person name="de la Torre P."/>
            <person name="Carrero J.C."/>
            <person name="Sanchez-Flores A."/>
            <person name="Laclette J.P."/>
        </authorList>
    </citation>
    <scope>NUCLEOTIDE SEQUENCE [LARGE SCALE GENOMIC DNA]</scope>
    <source>
        <strain evidence="4">WFUcys</strain>
    </source>
</reference>
<dbReference type="Proteomes" id="UP001651158">
    <property type="component" value="Unassembled WGS sequence"/>
</dbReference>
<name>A0ABR4QPF0_9CEST</name>
<keyword evidence="2" id="KW-0812">Transmembrane</keyword>
<dbReference type="Pfam" id="PF03016">
    <property type="entry name" value="Exostosin_GT47"/>
    <property type="match status" value="1"/>
</dbReference>
<evidence type="ECO:0000259" key="3">
    <source>
        <dbReference type="Pfam" id="PF03016"/>
    </source>
</evidence>
<evidence type="ECO:0000313" key="4">
    <source>
        <dbReference type="EMBL" id="KAL5111570.1"/>
    </source>
</evidence>
<keyword evidence="5" id="KW-1185">Reference proteome</keyword>
<comment type="caution">
    <text evidence="4">The sequence shown here is derived from an EMBL/GenBank/DDBJ whole genome shotgun (WGS) entry which is preliminary data.</text>
</comment>
<dbReference type="PANTHER" id="PTHR11062:SF73">
    <property type="entry name" value="EXOSTOSIN-LIKE 3"/>
    <property type="match status" value="1"/>
</dbReference>
<feature type="domain" description="Exostosin GT47" evidence="3">
    <location>
        <begin position="243"/>
        <end position="308"/>
    </location>
</feature>
<protein>
    <submittedName>
        <fullName evidence="4">Exostosin-2</fullName>
    </submittedName>
</protein>
<evidence type="ECO:0000256" key="2">
    <source>
        <dbReference type="SAM" id="Phobius"/>
    </source>
</evidence>
<feature type="transmembrane region" description="Helical" evidence="2">
    <location>
        <begin position="27"/>
        <end position="45"/>
    </location>
</feature>
<dbReference type="PANTHER" id="PTHR11062">
    <property type="entry name" value="EXOSTOSIN HEPARAN SULFATE GLYCOSYLTRANSFERASE -RELATED"/>
    <property type="match status" value="1"/>
</dbReference>
<evidence type="ECO:0000256" key="1">
    <source>
        <dbReference type="ARBA" id="ARBA00010271"/>
    </source>
</evidence>
<proteinExistence type="inferred from homology"/>
<evidence type="ECO:0000313" key="5">
    <source>
        <dbReference type="Proteomes" id="UP001651158"/>
    </source>
</evidence>
<accession>A0ABR4QPF0</accession>
<gene>
    <name evidence="4" type="ORF">TcWFU_002395</name>
</gene>
<sequence>MLGSMICDKRPQGISAIRSSWFSRRSLKLCFIVPVLLLIMLLFFLTRPLEPVSELAMLAFRVYRSQRFLYGSCSHHTCFNVELCEYEYPDSIPSRIRVYVYPELMFVDEDNNRMKYYGDGHFRELLDAVNSSKYAVNDPSKACLFVSSLNFEGNSLLSSLELLIFDLDYARSFDNNRFNLQSFPGMVAGSRFELSDYRSTYDVSLPVVSSFQHPSNSKLEVTLVVTSKATLITYFNIIGNLTVLESSLFCLVDQMQPPNTLLFDVMQAGCIPILLDSDVVLPFSEKLDWARCSLSIPQSQLENLVDVISTYSNDEIGHLQRHVNFFYSKYMSSLTAIVTTTLDIINSRVFPHNTPSYYDWNDPPLPSPTPSLEVSFPSNGQAICNRFTLLLVTGSHIKYLVSTLRFMANSKYIREAFIIWRSDMADVASPFFVQQGNLHVPFFLAIFLKSTLPMRSGVSIQVE</sequence>
<keyword evidence="2" id="KW-0472">Membrane</keyword>
<dbReference type="InterPro" id="IPR004263">
    <property type="entry name" value="Exostosin"/>
</dbReference>